<feature type="transmembrane region" description="Helical" evidence="6">
    <location>
        <begin position="388"/>
        <end position="406"/>
    </location>
</feature>
<evidence type="ECO:0000256" key="2">
    <source>
        <dbReference type="ARBA" id="ARBA00022692"/>
    </source>
</evidence>
<keyword evidence="3" id="KW-0677">Repeat</keyword>
<dbReference type="Proteomes" id="UP001159428">
    <property type="component" value="Unassembled WGS sequence"/>
</dbReference>
<sequence length="626" mass="73291">VSQKQCKGLLWNRAMDEVQVEQLIQNYKVNGEILGEDPALVMLKIWPTSKQYKDNPDKPPSLEKLINRFLNILLESELNFGNRYDTFRDVNDKAKTTLLHYAAELGFLQVTKTLVKRCPSLLSMKTKRPRSTRAMFPVEMALLAEKDEVAAFLVRMMWHERVQSLFSWRPGDMTEPQPSFFSFKFIIENPKMKKTTLALLDQMVNPHWPHLPKRKESYKNEHEKEGIEGAWRTITDDPVDYHFYYHILDGDEGGRSPKLTTLDEEKQTNNKHFNWRDRSCLHLIAKSKNKEALQHPLVRMLVKTKWKSYGHSFLSLQTAFYVIFLLCLSYPLLRASTTVDPTQYGGEADSLRGFCEIFTLIMVVFYICEEINQMRLEGKSYFTEWMTLFDWSGLLLILCIIPLRYTQIKAQWLVASLAFLLNFLRIFKFSCLTRTTGLYTKTLAKIILHDVTRSIAVFIVIFFSFCGALSLSLCYSDENQQFSDFGDVLLSGFRALSEQRPIAYDYSNFNWLSILLMMAYMGIVIVILLNILIAQMSTTYTQAKKVARLEYDVDRILQLTRMERFPFLNLRVKYYKEGDWISEMKLVQDLLEFSEDRSPWESVEERLAAIRDMMRKMVKQMRPGIR</sequence>
<dbReference type="EMBL" id="CALNXJ010000062">
    <property type="protein sequence ID" value="CAH3156923.1"/>
    <property type="molecule type" value="Genomic_DNA"/>
</dbReference>
<organism evidence="8 9">
    <name type="scientific">Pocillopora meandrina</name>
    <dbReference type="NCBI Taxonomy" id="46732"/>
    <lineage>
        <taxon>Eukaryota</taxon>
        <taxon>Metazoa</taxon>
        <taxon>Cnidaria</taxon>
        <taxon>Anthozoa</taxon>
        <taxon>Hexacorallia</taxon>
        <taxon>Scleractinia</taxon>
        <taxon>Astrocoeniina</taxon>
        <taxon>Pocilloporidae</taxon>
        <taxon>Pocillopora</taxon>
    </lineage>
</organism>
<dbReference type="GO" id="GO:0005262">
    <property type="term" value="F:calcium channel activity"/>
    <property type="evidence" value="ECO:0007669"/>
    <property type="project" value="TreeGrafter"/>
</dbReference>
<dbReference type="Pfam" id="PF00520">
    <property type="entry name" value="Ion_trans"/>
    <property type="match status" value="1"/>
</dbReference>
<gene>
    <name evidence="8" type="ORF">PMEA_00029741</name>
</gene>
<dbReference type="PANTHER" id="PTHR10582">
    <property type="entry name" value="TRANSIENT RECEPTOR POTENTIAL ION CHANNEL PROTEIN"/>
    <property type="match status" value="1"/>
</dbReference>
<evidence type="ECO:0000256" key="3">
    <source>
        <dbReference type="ARBA" id="ARBA00022737"/>
    </source>
</evidence>
<feature type="non-terminal residue" evidence="8">
    <location>
        <position position="1"/>
    </location>
</feature>
<evidence type="ECO:0000259" key="7">
    <source>
        <dbReference type="Pfam" id="PF00520"/>
    </source>
</evidence>
<dbReference type="GO" id="GO:0005886">
    <property type="term" value="C:plasma membrane"/>
    <property type="evidence" value="ECO:0007669"/>
    <property type="project" value="TreeGrafter"/>
</dbReference>
<evidence type="ECO:0000313" key="9">
    <source>
        <dbReference type="Proteomes" id="UP001159428"/>
    </source>
</evidence>
<comment type="subcellular location">
    <subcellularLocation>
        <location evidence="1">Membrane</location>
        <topology evidence="1">Multi-pass membrane protein</topology>
    </subcellularLocation>
</comment>
<keyword evidence="4 6" id="KW-1133">Transmembrane helix</keyword>
<keyword evidence="9" id="KW-1185">Reference proteome</keyword>
<protein>
    <recommendedName>
        <fullName evidence="7">Ion transport domain-containing protein</fullName>
    </recommendedName>
</protein>
<keyword evidence="5 6" id="KW-0472">Membrane</keyword>
<dbReference type="InterPro" id="IPR005821">
    <property type="entry name" value="Ion_trans_dom"/>
</dbReference>
<accession>A0AAU9XT18</accession>
<feature type="transmembrane region" description="Helical" evidence="6">
    <location>
        <begin position="309"/>
        <end position="331"/>
    </location>
</feature>
<evidence type="ECO:0000313" key="8">
    <source>
        <dbReference type="EMBL" id="CAH3156923.1"/>
    </source>
</evidence>
<evidence type="ECO:0000256" key="4">
    <source>
        <dbReference type="ARBA" id="ARBA00022989"/>
    </source>
</evidence>
<keyword evidence="2 6" id="KW-0812">Transmembrane</keyword>
<comment type="caution">
    <text evidence="8">The sequence shown here is derived from an EMBL/GenBank/DDBJ whole genome shotgun (WGS) entry which is preliminary data.</text>
</comment>
<evidence type="ECO:0000256" key="6">
    <source>
        <dbReference type="SAM" id="Phobius"/>
    </source>
</evidence>
<dbReference type="InterPro" id="IPR024862">
    <property type="entry name" value="TRPV"/>
</dbReference>
<evidence type="ECO:0000256" key="1">
    <source>
        <dbReference type="ARBA" id="ARBA00004141"/>
    </source>
</evidence>
<feature type="transmembrane region" description="Helical" evidence="6">
    <location>
        <begin position="351"/>
        <end position="368"/>
    </location>
</feature>
<reference evidence="8 9" key="1">
    <citation type="submission" date="2022-05" db="EMBL/GenBank/DDBJ databases">
        <authorList>
            <consortium name="Genoscope - CEA"/>
            <person name="William W."/>
        </authorList>
    </citation>
    <scope>NUCLEOTIDE SEQUENCE [LARGE SCALE GENOMIC DNA]</scope>
</reference>
<feature type="domain" description="Ion transport" evidence="7">
    <location>
        <begin position="322"/>
        <end position="545"/>
    </location>
</feature>
<name>A0AAU9XT18_9CNID</name>
<dbReference type="PANTHER" id="PTHR10582:SF2">
    <property type="entry name" value="INACTIVE"/>
    <property type="match status" value="1"/>
</dbReference>
<feature type="transmembrane region" description="Helical" evidence="6">
    <location>
        <begin position="412"/>
        <end position="433"/>
    </location>
</feature>
<dbReference type="Gene3D" id="1.10.287.70">
    <property type="match status" value="1"/>
</dbReference>
<feature type="transmembrane region" description="Helical" evidence="6">
    <location>
        <begin position="454"/>
        <end position="473"/>
    </location>
</feature>
<evidence type="ECO:0000256" key="5">
    <source>
        <dbReference type="ARBA" id="ARBA00023136"/>
    </source>
</evidence>
<dbReference type="AlphaFoldDB" id="A0AAU9XT18"/>
<feature type="transmembrane region" description="Helical" evidence="6">
    <location>
        <begin position="511"/>
        <end position="534"/>
    </location>
</feature>
<proteinExistence type="predicted"/>
<dbReference type="GO" id="GO:0098703">
    <property type="term" value="P:calcium ion import across plasma membrane"/>
    <property type="evidence" value="ECO:0007669"/>
    <property type="project" value="TreeGrafter"/>
</dbReference>